<dbReference type="InterPro" id="IPR016032">
    <property type="entry name" value="Sig_transdc_resp-reg_C-effctor"/>
</dbReference>
<dbReference type="PROSITE" id="PS00622">
    <property type="entry name" value="HTH_LUXR_1"/>
    <property type="match status" value="1"/>
</dbReference>
<evidence type="ECO:0000259" key="2">
    <source>
        <dbReference type="PROSITE" id="PS50043"/>
    </source>
</evidence>
<dbReference type="SMART" id="SM00421">
    <property type="entry name" value="HTH_LUXR"/>
    <property type="match status" value="1"/>
</dbReference>
<dbReference type="PANTHER" id="PTHR43214">
    <property type="entry name" value="TWO-COMPONENT RESPONSE REGULATOR"/>
    <property type="match status" value="1"/>
</dbReference>
<dbReference type="InterPro" id="IPR000792">
    <property type="entry name" value="Tscrpt_reg_LuxR_C"/>
</dbReference>
<evidence type="ECO:0000313" key="4">
    <source>
        <dbReference type="Proteomes" id="UP000242133"/>
    </source>
</evidence>
<dbReference type="OrthoDB" id="9794397at2"/>
<dbReference type="PANTHER" id="PTHR43214:SF38">
    <property type="entry name" value="NITRATE_NITRITE RESPONSE REGULATOR PROTEIN NARL"/>
    <property type="match status" value="1"/>
</dbReference>
<dbReference type="SUPFAM" id="SSF46894">
    <property type="entry name" value="C-terminal effector domain of the bipartite response regulators"/>
    <property type="match status" value="1"/>
</dbReference>
<keyword evidence="4" id="KW-1185">Reference proteome</keyword>
<gene>
    <name evidence="3" type="ORF">CLV44_102228</name>
</gene>
<feature type="domain" description="HTH luxR-type" evidence="2">
    <location>
        <begin position="134"/>
        <end position="199"/>
    </location>
</feature>
<dbReference type="InterPro" id="IPR039420">
    <property type="entry name" value="WalR-like"/>
</dbReference>
<name>A0A2P8F3N1_9GAMM</name>
<dbReference type="Proteomes" id="UP000242133">
    <property type="component" value="Unassembled WGS sequence"/>
</dbReference>
<organism evidence="3 4">
    <name type="scientific">Marinobacterium halophilum</name>
    <dbReference type="NCBI Taxonomy" id="267374"/>
    <lineage>
        <taxon>Bacteria</taxon>
        <taxon>Pseudomonadati</taxon>
        <taxon>Pseudomonadota</taxon>
        <taxon>Gammaproteobacteria</taxon>
        <taxon>Oceanospirillales</taxon>
        <taxon>Oceanospirillaceae</taxon>
        <taxon>Marinobacterium</taxon>
    </lineage>
</organism>
<dbReference type="EMBL" id="PYGI01000002">
    <property type="protein sequence ID" value="PSL16303.1"/>
    <property type="molecule type" value="Genomic_DNA"/>
</dbReference>
<protein>
    <submittedName>
        <fullName evidence="3">Regulatory LuxR family protein</fullName>
    </submittedName>
</protein>
<dbReference type="GO" id="GO:0006355">
    <property type="term" value="P:regulation of DNA-templated transcription"/>
    <property type="evidence" value="ECO:0007669"/>
    <property type="project" value="InterPro"/>
</dbReference>
<dbReference type="PROSITE" id="PS50043">
    <property type="entry name" value="HTH_LUXR_2"/>
    <property type="match status" value="1"/>
</dbReference>
<accession>A0A2P8F3N1</accession>
<evidence type="ECO:0000256" key="1">
    <source>
        <dbReference type="ARBA" id="ARBA00023125"/>
    </source>
</evidence>
<sequence length="212" mass="23391">MHVYLYAPNAELIKRWQTALSITVRSCDSFAAISAKTHDPGALLVVHWSALQPEQRDRLLQNDAALIALVDHPTAEEGEALLSRGVGGYANTYIQPELLPQVVETVARGDIWTGPELMQGLLKRLLARQSPVISHAAEWNLSAREQQVLGELVRGDSNKKIARQLDITERTVKAHVSSILEKSGVRDRIELILTLSGQAPSTITTQEQGYEI</sequence>
<evidence type="ECO:0000313" key="3">
    <source>
        <dbReference type="EMBL" id="PSL16303.1"/>
    </source>
</evidence>
<reference evidence="3 4" key="1">
    <citation type="submission" date="2018-03" db="EMBL/GenBank/DDBJ databases">
        <title>Genomic Encyclopedia of Archaeal and Bacterial Type Strains, Phase II (KMG-II): from individual species to whole genera.</title>
        <authorList>
            <person name="Goeker M."/>
        </authorList>
    </citation>
    <scope>NUCLEOTIDE SEQUENCE [LARGE SCALE GENOMIC DNA]</scope>
    <source>
        <strain evidence="3 4">DSM 17586</strain>
    </source>
</reference>
<keyword evidence="1" id="KW-0238">DNA-binding</keyword>
<dbReference type="GO" id="GO:0003677">
    <property type="term" value="F:DNA binding"/>
    <property type="evidence" value="ECO:0007669"/>
    <property type="project" value="UniProtKB-KW"/>
</dbReference>
<dbReference type="Pfam" id="PF00196">
    <property type="entry name" value="GerE"/>
    <property type="match status" value="1"/>
</dbReference>
<dbReference type="AlphaFoldDB" id="A0A2P8F3N1"/>
<dbReference type="Gene3D" id="3.40.50.2300">
    <property type="match status" value="1"/>
</dbReference>
<dbReference type="RefSeq" id="WP_106590510.1">
    <property type="nucleotide sequence ID" value="NZ_PYGI01000002.1"/>
</dbReference>
<dbReference type="CDD" id="cd06170">
    <property type="entry name" value="LuxR_C_like"/>
    <property type="match status" value="1"/>
</dbReference>
<dbReference type="PRINTS" id="PR00038">
    <property type="entry name" value="HTHLUXR"/>
</dbReference>
<proteinExistence type="predicted"/>
<comment type="caution">
    <text evidence="3">The sequence shown here is derived from an EMBL/GenBank/DDBJ whole genome shotgun (WGS) entry which is preliminary data.</text>
</comment>